<keyword evidence="9" id="KW-0966">Cell projection</keyword>
<dbReference type="PANTHER" id="PTHR34982">
    <property type="entry name" value="YOP PROTEINS TRANSLOCATION PROTEIN L"/>
    <property type="match status" value="1"/>
</dbReference>
<evidence type="ECO:0000313" key="9">
    <source>
        <dbReference type="EMBL" id="PFG37417.1"/>
    </source>
</evidence>
<evidence type="ECO:0000256" key="6">
    <source>
        <dbReference type="ARBA" id="ARBA00023225"/>
    </source>
</evidence>
<evidence type="ECO:0000256" key="2">
    <source>
        <dbReference type="ARBA" id="ARBA00006602"/>
    </source>
</evidence>
<gene>
    <name evidence="9" type="ORF">ATL41_2179</name>
</gene>
<accession>A0A2A9EEE6</accession>
<protein>
    <submittedName>
        <fullName evidence="9">Flagellar assembly protein FliH</fullName>
    </submittedName>
</protein>
<reference evidence="9 10" key="1">
    <citation type="submission" date="2017-10" db="EMBL/GenBank/DDBJ databases">
        <title>Sequencing the genomes of 1000 actinobacteria strains.</title>
        <authorList>
            <person name="Klenk H.-P."/>
        </authorList>
    </citation>
    <scope>NUCLEOTIDE SEQUENCE [LARGE SCALE GENOMIC DNA]</scope>
    <source>
        <strain evidence="9 10">DSM 21574</strain>
    </source>
</reference>
<dbReference type="GO" id="GO:0015031">
    <property type="term" value="P:protein transport"/>
    <property type="evidence" value="ECO:0007669"/>
    <property type="project" value="UniProtKB-KW"/>
</dbReference>
<name>A0A2A9EEE6_9MICO</name>
<keyword evidence="3" id="KW-0813">Transport</keyword>
<keyword evidence="9" id="KW-0282">Flagellum</keyword>
<dbReference type="OrthoDB" id="5114026at2"/>
<dbReference type="PANTHER" id="PTHR34982:SF1">
    <property type="entry name" value="FLAGELLAR ASSEMBLY PROTEIN FLIH"/>
    <property type="match status" value="1"/>
</dbReference>
<comment type="function">
    <text evidence="1">Needed for flagellar regrowth and assembly.</text>
</comment>
<feature type="coiled-coil region" evidence="7">
    <location>
        <begin position="48"/>
        <end position="75"/>
    </location>
</feature>
<dbReference type="Pfam" id="PF02108">
    <property type="entry name" value="FliH"/>
    <property type="match status" value="1"/>
</dbReference>
<feature type="domain" description="Flagellar assembly protein FliH/Type III secretion system HrpE" evidence="8">
    <location>
        <begin position="74"/>
        <end position="198"/>
    </location>
</feature>
<organism evidence="9 10">
    <name type="scientific">Flavimobilis soli</name>
    <dbReference type="NCBI Taxonomy" id="442709"/>
    <lineage>
        <taxon>Bacteria</taxon>
        <taxon>Bacillati</taxon>
        <taxon>Actinomycetota</taxon>
        <taxon>Actinomycetes</taxon>
        <taxon>Micrococcales</taxon>
        <taxon>Jonesiaceae</taxon>
        <taxon>Flavimobilis</taxon>
    </lineage>
</organism>
<dbReference type="Proteomes" id="UP000221394">
    <property type="component" value="Unassembled WGS sequence"/>
</dbReference>
<evidence type="ECO:0000259" key="8">
    <source>
        <dbReference type="Pfam" id="PF02108"/>
    </source>
</evidence>
<dbReference type="RefSeq" id="WP_098458470.1">
    <property type="nucleotide sequence ID" value="NZ_PDJH01000001.1"/>
</dbReference>
<dbReference type="EMBL" id="PDJH01000001">
    <property type="protein sequence ID" value="PFG37417.1"/>
    <property type="molecule type" value="Genomic_DNA"/>
</dbReference>
<evidence type="ECO:0000256" key="1">
    <source>
        <dbReference type="ARBA" id="ARBA00003041"/>
    </source>
</evidence>
<dbReference type="InterPro" id="IPR051472">
    <property type="entry name" value="T3SS_Stator/FliH"/>
</dbReference>
<keyword evidence="4" id="KW-1005">Bacterial flagellum biogenesis</keyword>
<comment type="caution">
    <text evidence="9">The sequence shown here is derived from an EMBL/GenBank/DDBJ whole genome shotgun (WGS) entry which is preliminary data.</text>
</comment>
<dbReference type="InterPro" id="IPR018035">
    <property type="entry name" value="Flagellar_FliH/T3SS_HrpE"/>
</dbReference>
<evidence type="ECO:0000256" key="5">
    <source>
        <dbReference type="ARBA" id="ARBA00022927"/>
    </source>
</evidence>
<sequence>MSPEPGFATAQLAVVSDSRTQQVREQARVGGYAAGWAEGTRAAAAAADRAAQRVAERVEAERAEARAKVDRALATLASAARAVNDRTIPVVEEAHELIARLALDLAEAIVGVELSSTENSARSALARALAVPTGTEIVAIRLNPQDLAHLEMLAGTAAKAGHVVGVPDGVELVADATLAPGDAISELPTGYLDARVATGAARLRAAVEQALDSGEPLVEQAVAAGQDRETLS</sequence>
<dbReference type="GO" id="GO:0005829">
    <property type="term" value="C:cytosol"/>
    <property type="evidence" value="ECO:0007669"/>
    <property type="project" value="TreeGrafter"/>
</dbReference>
<dbReference type="GO" id="GO:0044781">
    <property type="term" value="P:bacterial-type flagellum organization"/>
    <property type="evidence" value="ECO:0007669"/>
    <property type="project" value="UniProtKB-KW"/>
</dbReference>
<keyword evidence="9" id="KW-0969">Cilium</keyword>
<evidence type="ECO:0000256" key="4">
    <source>
        <dbReference type="ARBA" id="ARBA00022795"/>
    </source>
</evidence>
<proteinExistence type="inferred from homology"/>
<evidence type="ECO:0000256" key="3">
    <source>
        <dbReference type="ARBA" id="ARBA00022448"/>
    </source>
</evidence>
<evidence type="ECO:0000313" key="10">
    <source>
        <dbReference type="Proteomes" id="UP000221394"/>
    </source>
</evidence>
<evidence type="ECO:0000256" key="7">
    <source>
        <dbReference type="SAM" id="Coils"/>
    </source>
</evidence>
<comment type="similarity">
    <text evidence="2">Belongs to the FliH family.</text>
</comment>
<keyword evidence="5" id="KW-0653">Protein transport</keyword>
<keyword evidence="7" id="KW-0175">Coiled coil</keyword>
<dbReference type="AlphaFoldDB" id="A0A2A9EEE6"/>
<keyword evidence="10" id="KW-1185">Reference proteome</keyword>
<keyword evidence="6" id="KW-1006">Bacterial flagellum protein export</keyword>